<evidence type="ECO:0000256" key="2">
    <source>
        <dbReference type="ARBA" id="ARBA00004922"/>
    </source>
</evidence>
<evidence type="ECO:0000256" key="4">
    <source>
        <dbReference type="ARBA" id="ARBA00022692"/>
    </source>
</evidence>
<evidence type="ECO:0000256" key="3">
    <source>
        <dbReference type="ARBA" id="ARBA00008743"/>
    </source>
</evidence>
<organism evidence="12 13">
    <name type="scientific">Perkinsus chesapeaki</name>
    <name type="common">Clam parasite</name>
    <name type="synonym">Perkinsus andrewsi</name>
    <dbReference type="NCBI Taxonomy" id="330153"/>
    <lineage>
        <taxon>Eukaryota</taxon>
        <taxon>Sar</taxon>
        <taxon>Alveolata</taxon>
        <taxon>Perkinsozoa</taxon>
        <taxon>Perkinsea</taxon>
        <taxon>Perkinsida</taxon>
        <taxon>Perkinsidae</taxon>
        <taxon>Perkinsus</taxon>
    </lineage>
</organism>
<dbReference type="InterPro" id="IPR055457">
    <property type="entry name" value="OST48_N"/>
</dbReference>
<sequence>MFFHRSYLTAIAASSSLLALAATAKEVKKATLRTLVIVDEDNEERDKKIYSELYSDLKDAGHDITFAAYNDLDLKLEEYGEWLYDNIIINANGINAFPVNEDRRRKFKSVDAEMREAKSANVQRKGISMYDLVDFVDKGNRSIVINAGRDTNGNAFRKLVNEFGFELYDQDSSVVDHFHFVGDDHTIVWTQNFYAPRVTHLNGVKKDDKILFGRGIAHSLSPNNRRVFPVIKSSRSAYSEDSNEQVMMNNGAAPLDGLNLVSALQARNGARVLLVGSKDICANKIATSMRHHKVGEEEAPYMYTEGDDITFEIQLEELTMKGWTPYTTNDMQLEYTMLDPHIRAFLIPDKSTKGLHTLTFKAPDVYGIFKFVVNYDRLGLNPLHIEEVAPLRNYKHNDYPRFLFCAYPYYASVFVAAFGLFVVAFLMIYDKDTSSVAPSRANSPPRKVVESKKTK</sequence>
<evidence type="ECO:0000256" key="8">
    <source>
        <dbReference type="RuleBase" id="RU361142"/>
    </source>
</evidence>
<comment type="subcellular location">
    <subcellularLocation>
        <location evidence="8">Endoplasmic reticulum membrane</location>
        <topology evidence="8">Single-pass type I membrane protein</topology>
    </subcellularLocation>
    <subcellularLocation>
        <location evidence="1">Membrane</location>
        <topology evidence="1">Single-pass type I membrane protein</topology>
    </subcellularLocation>
</comment>
<keyword evidence="6 8" id="KW-1133">Transmembrane helix</keyword>
<evidence type="ECO:0000256" key="1">
    <source>
        <dbReference type="ARBA" id="ARBA00004479"/>
    </source>
</evidence>
<keyword evidence="8" id="KW-0732">Signal</keyword>
<dbReference type="UniPathway" id="UPA00378"/>
<evidence type="ECO:0000256" key="7">
    <source>
        <dbReference type="ARBA" id="ARBA00023136"/>
    </source>
</evidence>
<comment type="pathway">
    <text evidence="2 8">Protein modification; protein glycosylation.</text>
</comment>
<evidence type="ECO:0000259" key="11">
    <source>
        <dbReference type="Pfam" id="PF23358"/>
    </source>
</evidence>
<feature type="domain" description="OST48 N-terminal" evidence="10">
    <location>
        <begin position="124"/>
        <end position="290"/>
    </location>
</feature>
<evidence type="ECO:0000256" key="6">
    <source>
        <dbReference type="ARBA" id="ARBA00022989"/>
    </source>
</evidence>
<dbReference type="InterPro" id="IPR055459">
    <property type="entry name" value="OST48_MD"/>
</dbReference>
<keyword evidence="7 8" id="KW-0472">Membrane</keyword>
<dbReference type="EMBL" id="JAAPAO010000074">
    <property type="protein sequence ID" value="KAF4673870.1"/>
    <property type="molecule type" value="Genomic_DNA"/>
</dbReference>
<keyword evidence="4 8" id="KW-0812">Transmembrane</keyword>
<evidence type="ECO:0000259" key="10">
    <source>
        <dbReference type="Pfam" id="PF03345"/>
    </source>
</evidence>
<keyword evidence="13" id="KW-1185">Reference proteome</keyword>
<evidence type="ECO:0000313" key="12">
    <source>
        <dbReference type="EMBL" id="KAF4673870.1"/>
    </source>
</evidence>
<feature type="chain" id="PRO_5029951140" description="Dolichyl-diphosphooligosaccharide--protein glycosyltransferase 48 kDa subunit" evidence="8">
    <location>
        <begin position="25"/>
        <end position="455"/>
    </location>
</feature>
<proteinExistence type="inferred from homology"/>
<comment type="similarity">
    <text evidence="3 8">Belongs to the DDOST 48 kDa subunit family.</text>
</comment>
<evidence type="ECO:0000313" key="13">
    <source>
        <dbReference type="Proteomes" id="UP000591131"/>
    </source>
</evidence>
<keyword evidence="5 8" id="KW-0256">Endoplasmic reticulum</keyword>
<dbReference type="Pfam" id="PF03345">
    <property type="entry name" value="OST48_N"/>
    <property type="match status" value="2"/>
</dbReference>
<dbReference type="Pfam" id="PF23358">
    <property type="entry name" value="OST48_MD"/>
    <property type="match status" value="1"/>
</dbReference>
<dbReference type="GO" id="GO:0018279">
    <property type="term" value="P:protein N-linked glycosylation via asparagine"/>
    <property type="evidence" value="ECO:0007669"/>
    <property type="project" value="UniProtKB-UniRule"/>
</dbReference>
<reference evidence="12 13" key="1">
    <citation type="submission" date="2020-04" db="EMBL/GenBank/DDBJ databases">
        <title>Perkinsus chesapeaki whole genome sequence.</title>
        <authorList>
            <person name="Bogema D.R."/>
        </authorList>
    </citation>
    <scope>NUCLEOTIDE SEQUENCE [LARGE SCALE GENOMIC DNA]</scope>
    <source>
        <strain evidence="12">ATCC PRA-425</strain>
    </source>
</reference>
<dbReference type="AlphaFoldDB" id="A0A7J6MRK4"/>
<dbReference type="InterPro" id="IPR005013">
    <property type="entry name" value="DDOST_48_kDa_subunit"/>
</dbReference>
<feature type="domain" description="OST48 N-terminal" evidence="10">
    <location>
        <begin position="33"/>
        <end position="91"/>
    </location>
</feature>
<name>A0A7J6MRK4_PERCH</name>
<feature type="transmembrane region" description="Helical" evidence="8">
    <location>
        <begin position="407"/>
        <end position="429"/>
    </location>
</feature>
<comment type="subunit">
    <text evidence="8">Component of the oligosaccharyltransferase (OST) complex.</text>
</comment>
<comment type="caution">
    <text evidence="12">The sequence shown here is derived from an EMBL/GenBank/DDBJ whole genome shotgun (WGS) entry which is preliminary data.</text>
</comment>
<comment type="function">
    <text evidence="8">Subunit of the oligosaccharyl transferase (OST) complex that catalyzes the initial transfer of a defined glycan (Glc(3)Man(9)GlcNAc(2) in eukaryotes) from the lipid carrier dolichol-pyrophosphate to an asparagine residue within an Asn-X-Ser/Thr consensus motif in nascent polypeptide chains, the first step in protein N-glycosylation. N-glycosylation occurs cotranslationally and the complex associates with the Sec61 complex at the channel-forming translocon complex that mediates protein translocation across the endoplasmic reticulum (ER).</text>
</comment>
<dbReference type="Proteomes" id="UP000591131">
    <property type="component" value="Unassembled WGS sequence"/>
</dbReference>
<evidence type="ECO:0000256" key="9">
    <source>
        <dbReference type="SAM" id="MobiDB-lite"/>
    </source>
</evidence>
<dbReference type="PANTHER" id="PTHR10830">
    <property type="entry name" value="DOLICHYL-DIPHOSPHOOLIGOSACCHARIDE--PROTEIN GLYCOSYLTRANSFERASE 48 KDA SUBUNIT"/>
    <property type="match status" value="1"/>
</dbReference>
<feature type="region of interest" description="Disordered" evidence="9">
    <location>
        <begin position="435"/>
        <end position="455"/>
    </location>
</feature>
<feature type="signal peptide" evidence="8">
    <location>
        <begin position="1"/>
        <end position="24"/>
    </location>
</feature>
<dbReference type="PANTHER" id="PTHR10830:SF0">
    <property type="entry name" value="DOLICHYL-DIPHOSPHOOLIGOSACCHARIDE--PROTEIN GLYCOSYLTRANSFERASE 48 KDA SUBUNIT"/>
    <property type="match status" value="1"/>
</dbReference>
<accession>A0A7J6MRK4</accession>
<gene>
    <name evidence="12" type="ORF">FOL47_010019</name>
</gene>
<dbReference type="GO" id="GO:0008250">
    <property type="term" value="C:oligosaccharyltransferase complex"/>
    <property type="evidence" value="ECO:0007669"/>
    <property type="project" value="TreeGrafter"/>
</dbReference>
<evidence type="ECO:0000256" key="5">
    <source>
        <dbReference type="ARBA" id="ARBA00022824"/>
    </source>
</evidence>
<feature type="domain" description="OST48 middle" evidence="11">
    <location>
        <begin position="291"/>
        <end position="428"/>
    </location>
</feature>
<dbReference type="OrthoDB" id="29105at2759"/>
<protein>
    <recommendedName>
        <fullName evidence="8">Dolichyl-diphosphooligosaccharide--protein glycosyltransferase 48 kDa subunit</fullName>
        <shortName evidence="8">Oligosaccharyl transferase 48 kDa subunit</shortName>
    </recommendedName>
</protein>